<evidence type="ECO:0000313" key="2">
    <source>
        <dbReference type="EMBL" id="THW04301.1"/>
    </source>
</evidence>
<accession>A0A4S8V005</accession>
<dbReference type="EMBL" id="QZAJ01000993">
    <property type="protein sequence ID" value="THW04301.1"/>
    <property type="molecule type" value="Genomic_DNA"/>
</dbReference>
<protein>
    <submittedName>
        <fullName evidence="2">Uncharacterized protein</fullName>
    </submittedName>
</protein>
<feature type="compositionally biased region" description="Polar residues" evidence="1">
    <location>
        <begin position="61"/>
        <end position="74"/>
    </location>
</feature>
<feature type="region of interest" description="Disordered" evidence="1">
    <location>
        <begin position="61"/>
        <end position="89"/>
    </location>
</feature>
<evidence type="ECO:0000313" key="3">
    <source>
        <dbReference type="Proteomes" id="UP000308014"/>
    </source>
</evidence>
<organism evidence="2 3">
    <name type="scientific">Aureobasidium pullulans</name>
    <name type="common">Black yeast</name>
    <name type="synonym">Pullularia pullulans</name>
    <dbReference type="NCBI Taxonomy" id="5580"/>
    <lineage>
        <taxon>Eukaryota</taxon>
        <taxon>Fungi</taxon>
        <taxon>Dikarya</taxon>
        <taxon>Ascomycota</taxon>
        <taxon>Pezizomycotina</taxon>
        <taxon>Dothideomycetes</taxon>
        <taxon>Dothideomycetidae</taxon>
        <taxon>Dothideales</taxon>
        <taxon>Saccotheciaceae</taxon>
        <taxon>Aureobasidium</taxon>
    </lineage>
</organism>
<gene>
    <name evidence="2" type="ORF">D6D24_10575</name>
</gene>
<evidence type="ECO:0000256" key="1">
    <source>
        <dbReference type="SAM" id="MobiDB-lite"/>
    </source>
</evidence>
<feature type="compositionally biased region" description="Basic and acidic residues" evidence="1">
    <location>
        <begin position="80"/>
        <end position="89"/>
    </location>
</feature>
<reference evidence="2 3" key="1">
    <citation type="submission" date="2018-10" db="EMBL/GenBank/DDBJ databases">
        <title>Fifty Aureobasidium pullulans genomes reveal a recombining polyextremotolerant generalist.</title>
        <authorList>
            <person name="Gostincar C."/>
            <person name="Turk M."/>
            <person name="Zajc J."/>
            <person name="Gunde-Cimerman N."/>
        </authorList>
    </citation>
    <scope>NUCLEOTIDE SEQUENCE [LARGE SCALE GENOMIC DNA]</scope>
    <source>
        <strain evidence="2 3">EXF-11318</strain>
    </source>
</reference>
<comment type="caution">
    <text evidence="2">The sequence shown here is derived from an EMBL/GenBank/DDBJ whole genome shotgun (WGS) entry which is preliminary data.</text>
</comment>
<name>A0A4S8V005_AURPU</name>
<sequence>MPQGYEDVNTYDELKARKKRLGVTGAAEHMALDDRIRRRVKISHGASNLGYVIYHGRPTDPFTSKTRHNSNAQLVTMPESDQRNFGGER</sequence>
<proteinExistence type="predicted"/>
<dbReference type="AlphaFoldDB" id="A0A4S8V005"/>
<dbReference type="Proteomes" id="UP000308014">
    <property type="component" value="Unassembled WGS sequence"/>
</dbReference>